<reference evidence="3 4" key="1">
    <citation type="journal article" date="2021" name="Sci. Rep.">
        <title>The genome of the diatom Chaetoceros tenuissimus carries an ancient integrated fragment of an extant virus.</title>
        <authorList>
            <person name="Hongo Y."/>
            <person name="Kimura K."/>
            <person name="Takaki Y."/>
            <person name="Yoshida Y."/>
            <person name="Baba S."/>
            <person name="Kobayashi G."/>
            <person name="Nagasaki K."/>
            <person name="Hano T."/>
            <person name="Tomaru Y."/>
        </authorList>
    </citation>
    <scope>NUCLEOTIDE SEQUENCE [LARGE SCALE GENOMIC DNA]</scope>
    <source>
        <strain evidence="3 4">NIES-3715</strain>
    </source>
</reference>
<feature type="compositionally biased region" description="Basic and acidic residues" evidence="1">
    <location>
        <begin position="90"/>
        <end position="99"/>
    </location>
</feature>
<feature type="compositionally biased region" description="Low complexity" evidence="1">
    <location>
        <begin position="72"/>
        <end position="88"/>
    </location>
</feature>
<dbReference type="AlphaFoldDB" id="A0AAD3CR70"/>
<feature type="domain" description="Reverse transcriptase Ty1/copia-type" evidence="2">
    <location>
        <begin position="283"/>
        <end position="384"/>
    </location>
</feature>
<accession>A0AAD3CR70</accession>
<dbReference type="EMBL" id="BLLK01000039">
    <property type="protein sequence ID" value="GFH50398.1"/>
    <property type="molecule type" value="Genomic_DNA"/>
</dbReference>
<proteinExistence type="predicted"/>
<evidence type="ECO:0000259" key="2">
    <source>
        <dbReference type="Pfam" id="PF07727"/>
    </source>
</evidence>
<feature type="region of interest" description="Disordered" evidence="1">
    <location>
        <begin position="132"/>
        <end position="193"/>
    </location>
</feature>
<dbReference type="PANTHER" id="PTHR11439:SF463">
    <property type="entry name" value="REVERSE TRANSCRIPTASE TY1_COPIA-TYPE DOMAIN-CONTAINING PROTEIN"/>
    <property type="match status" value="1"/>
</dbReference>
<organism evidence="3 4">
    <name type="scientific">Chaetoceros tenuissimus</name>
    <dbReference type="NCBI Taxonomy" id="426638"/>
    <lineage>
        <taxon>Eukaryota</taxon>
        <taxon>Sar</taxon>
        <taxon>Stramenopiles</taxon>
        <taxon>Ochrophyta</taxon>
        <taxon>Bacillariophyta</taxon>
        <taxon>Coscinodiscophyceae</taxon>
        <taxon>Chaetocerotophycidae</taxon>
        <taxon>Chaetocerotales</taxon>
        <taxon>Chaetocerotaceae</taxon>
        <taxon>Chaetoceros</taxon>
    </lineage>
</organism>
<keyword evidence="4" id="KW-1185">Reference proteome</keyword>
<gene>
    <name evidence="3" type="ORF">CTEN210_06874</name>
</gene>
<sequence length="650" mass="72021">MFGKSDLQYFGDDELDNSAVSALNDSIVEARHREATTSAILERFASAKPRTPIIPSTEEPTSSPTGLPPMPTSVGSSTVSKSSVAPTSNLREKTVDIDGGKSSVAAGSSAGSADAASFEPKVRFETDISSKSAKIEAKSSQVDSYSSSSSSLEPKPSKSSILPSKVSKQSSSDPPSALRRSNRRSKQPERMNIQSTYGKSYYTSLIPSPIHFHHLFAAYGVPCIDDSPSLSNGGIFVSKKNKDPDLFSYHEAMRHPDREQWIKSAVKEIEELESHGVWEEVPLSSVPKGAKVVPCTWVFRIKRAPDGTVKKYKGRICLRGDLMESVGDVFAPVVAYPTIRCFLVLSLLLGWETCSIDFSNAFCQSDNPYNTFMKVPLGFTDSNGNEYYSPKQPFTAASYQPELDTSEECTDGQVTLFQNLIGILRWAVELGRIDIGYEVSVLSRYLVSPRTGHLLQAIHVFKFLDIHKDNELAFRQNLPSLSFNYEEINEQTTYMKKAYPDAVEDLPPNAPVPRGKPLSMYVFTLIIWDSKRQVTVESSTFVSEFVALRVASELIISMTYKLRMMGVPIEGPTHVFCDNEAVHKNSSIAHSTLKKKHNSICFHRVRECVTAGIQVVHNVDSADNLSDILRNSLPAHIRKNLRSLIMYIRN</sequence>
<feature type="compositionally biased region" description="Low complexity" evidence="1">
    <location>
        <begin position="100"/>
        <end position="117"/>
    </location>
</feature>
<feature type="region of interest" description="Disordered" evidence="1">
    <location>
        <begin position="44"/>
        <end position="118"/>
    </location>
</feature>
<feature type="compositionally biased region" description="Low complexity" evidence="1">
    <location>
        <begin position="138"/>
        <end position="168"/>
    </location>
</feature>
<protein>
    <submittedName>
        <fullName evidence="3">Pol protein</fullName>
    </submittedName>
</protein>
<evidence type="ECO:0000256" key="1">
    <source>
        <dbReference type="SAM" id="MobiDB-lite"/>
    </source>
</evidence>
<dbReference type="PANTHER" id="PTHR11439">
    <property type="entry name" value="GAG-POL-RELATED RETROTRANSPOSON"/>
    <property type="match status" value="1"/>
</dbReference>
<dbReference type="InterPro" id="IPR013103">
    <property type="entry name" value="RVT_2"/>
</dbReference>
<dbReference type="Proteomes" id="UP001054902">
    <property type="component" value="Unassembled WGS sequence"/>
</dbReference>
<comment type="caution">
    <text evidence="3">The sequence shown here is derived from an EMBL/GenBank/DDBJ whole genome shotgun (WGS) entry which is preliminary data.</text>
</comment>
<dbReference type="CDD" id="cd09272">
    <property type="entry name" value="RNase_HI_RT_Ty1"/>
    <property type="match status" value="1"/>
</dbReference>
<dbReference type="Pfam" id="PF07727">
    <property type="entry name" value="RVT_2"/>
    <property type="match status" value="1"/>
</dbReference>
<evidence type="ECO:0000313" key="3">
    <source>
        <dbReference type="EMBL" id="GFH50398.1"/>
    </source>
</evidence>
<name>A0AAD3CR70_9STRA</name>
<evidence type="ECO:0000313" key="4">
    <source>
        <dbReference type="Proteomes" id="UP001054902"/>
    </source>
</evidence>